<proteinExistence type="predicted"/>
<dbReference type="Proteomes" id="UP000192727">
    <property type="component" value="Chromosome"/>
</dbReference>
<name>A0A1V0UY86_9BACL</name>
<organism evidence="1 2">
    <name type="scientific">Paenibacillus larvae subsp. pulvifaciens</name>
    <dbReference type="NCBI Taxonomy" id="1477"/>
    <lineage>
        <taxon>Bacteria</taxon>
        <taxon>Bacillati</taxon>
        <taxon>Bacillota</taxon>
        <taxon>Bacilli</taxon>
        <taxon>Bacillales</taxon>
        <taxon>Paenibacillaceae</taxon>
        <taxon>Paenibacillus</taxon>
    </lineage>
</organism>
<dbReference type="AlphaFoldDB" id="A0A1V0UY86"/>
<dbReference type="InterPro" id="IPR024255">
    <property type="entry name" value="GerPB"/>
</dbReference>
<protein>
    <submittedName>
        <fullName evidence="1">Spore gernimation protein</fullName>
    </submittedName>
</protein>
<dbReference type="EMBL" id="CP020557">
    <property type="protein sequence ID" value="ARF70147.1"/>
    <property type="molecule type" value="Genomic_DNA"/>
</dbReference>
<sequence>MADNKSCNLSSFTVNQTITIHQIRIEVISNSSVFQIGTAGVIKSLSNIYNTGGFTAPAPQFGQDASHLPYSPMVPLPPLR</sequence>
<gene>
    <name evidence="1" type="ORF">B7C51_23350</name>
</gene>
<reference evidence="1 2" key="1">
    <citation type="submission" date="2017-03" db="EMBL/GenBank/DDBJ databases">
        <title>Paenibacillus larvae genome sequencing.</title>
        <authorList>
            <person name="Dingman D.W."/>
        </authorList>
    </citation>
    <scope>NUCLEOTIDE SEQUENCE [LARGE SCALE GENOMIC DNA]</scope>
    <source>
        <strain evidence="1 2">SAG 10367</strain>
    </source>
</reference>
<dbReference type="Pfam" id="PF10803">
    <property type="entry name" value="GerPB"/>
    <property type="match status" value="1"/>
</dbReference>
<evidence type="ECO:0000313" key="2">
    <source>
        <dbReference type="Proteomes" id="UP000192727"/>
    </source>
</evidence>
<accession>A0A1V0UY86</accession>
<dbReference type="RefSeq" id="WP_080548025.1">
    <property type="nucleotide sequence ID" value="NZ_CP020557.1"/>
</dbReference>
<evidence type="ECO:0000313" key="1">
    <source>
        <dbReference type="EMBL" id="ARF70147.1"/>
    </source>
</evidence>